<comment type="caution">
    <text evidence="7">The sequence shown here is derived from an EMBL/GenBank/DDBJ whole genome shotgun (WGS) entry which is preliminary data.</text>
</comment>
<gene>
    <name evidence="7" type="ORF">NBRC116598_24900</name>
</gene>
<evidence type="ECO:0000256" key="2">
    <source>
        <dbReference type="ARBA" id="ARBA00022679"/>
    </source>
</evidence>
<dbReference type="Pfam" id="PF01189">
    <property type="entry name" value="Methyltr_RsmB-F"/>
    <property type="match status" value="1"/>
</dbReference>
<evidence type="ECO:0000256" key="3">
    <source>
        <dbReference type="ARBA" id="ARBA00022691"/>
    </source>
</evidence>
<keyword evidence="4 5" id="KW-0694">RNA-binding</keyword>
<dbReference type="Proteomes" id="UP001441944">
    <property type="component" value="Unassembled WGS sequence"/>
</dbReference>
<accession>A0ABQ0AME9</accession>
<dbReference type="CDD" id="cd02440">
    <property type="entry name" value="AdoMet_MTases"/>
    <property type="match status" value="1"/>
</dbReference>
<reference evidence="7 8" key="1">
    <citation type="submission" date="2024-04" db="EMBL/GenBank/DDBJ databases">
        <title>Draft genome sequence of Pseudophaeobacter arcticus NBRC 116598.</title>
        <authorList>
            <person name="Miyakawa T."/>
            <person name="Kusuya Y."/>
            <person name="Miura T."/>
        </authorList>
    </citation>
    <scope>NUCLEOTIDE SEQUENCE [LARGE SCALE GENOMIC DNA]</scope>
    <source>
        <strain evidence="7 8">SU-CL00105</strain>
    </source>
</reference>
<evidence type="ECO:0000256" key="4">
    <source>
        <dbReference type="ARBA" id="ARBA00022884"/>
    </source>
</evidence>
<feature type="binding site" evidence="5">
    <location>
        <position position="249"/>
    </location>
    <ligand>
        <name>S-adenosyl-L-methionine</name>
        <dbReference type="ChEBI" id="CHEBI:59789"/>
    </ligand>
</feature>
<dbReference type="Pfam" id="PF22458">
    <property type="entry name" value="RsmF-B_ferredox"/>
    <property type="match status" value="1"/>
</dbReference>
<feature type="active site" description="Nucleophile" evidence="5">
    <location>
        <position position="342"/>
    </location>
</feature>
<dbReference type="InterPro" id="IPR023267">
    <property type="entry name" value="RCMT"/>
</dbReference>
<evidence type="ECO:0000256" key="5">
    <source>
        <dbReference type="PROSITE-ProRule" id="PRU01023"/>
    </source>
</evidence>
<dbReference type="PANTHER" id="PTHR22807:SF53">
    <property type="entry name" value="RIBOSOMAL RNA SMALL SUBUNIT METHYLTRANSFERASE B-RELATED"/>
    <property type="match status" value="1"/>
</dbReference>
<dbReference type="Gene3D" id="3.30.70.1170">
    <property type="entry name" value="Sun protein, domain 3"/>
    <property type="match status" value="1"/>
</dbReference>
<dbReference type="GO" id="GO:0008168">
    <property type="term" value="F:methyltransferase activity"/>
    <property type="evidence" value="ECO:0007669"/>
    <property type="project" value="UniProtKB-KW"/>
</dbReference>
<proteinExistence type="inferred from homology"/>
<keyword evidence="3 5" id="KW-0949">S-adenosyl-L-methionine</keyword>
<comment type="caution">
    <text evidence="5">Lacks conserved residue(s) required for the propagation of feature annotation.</text>
</comment>
<evidence type="ECO:0000313" key="8">
    <source>
        <dbReference type="Proteomes" id="UP001441944"/>
    </source>
</evidence>
<keyword evidence="8" id="KW-1185">Reference proteome</keyword>
<keyword evidence="1 5" id="KW-0489">Methyltransferase</keyword>
<comment type="similarity">
    <text evidence="5">Belongs to the class I-like SAM-binding methyltransferase superfamily. RsmB/NOP family.</text>
</comment>
<sequence length="389" mass="41850">MTPAARQQAAIDILDLILDGEAAEKALTSWGRRNRYAGSKDRAAVRDHVFTALRCRRSFAVLGGAQTGRGLVLGSLRAADIDPATVFSGQGYGPAPLTEAENTAPAAFASDAERLDIPDWIWPSFSNSLADAAEAAARALQSRAPVHLRVNLLRSNRADAIEALAEEGIICVPHAASETALEVTLGGRKIRNSDCFADGLVELQDAASQAVVDTLPLQDGMRVLDFCAGGGGKSLAMAGRAKIDLFAHDANPIRMNDLPQRAQRAGADVTCLSEDELEKAELFDLVLCDVPCSGSGSWRRAPEGKWRLTREMLDEIRLSQRQILEDASKLVRPGGHLAYATCSMLDEENSVQIQSFLDKHEGWSRGNQGNWQVQAGTDGFFVTVLTLIG</sequence>
<dbReference type="GO" id="GO:0032259">
    <property type="term" value="P:methylation"/>
    <property type="evidence" value="ECO:0007669"/>
    <property type="project" value="UniProtKB-KW"/>
</dbReference>
<organism evidence="7 8">
    <name type="scientific">Pseudophaeobacter arcticus</name>
    <dbReference type="NCBI Taxonomy" id="385492"/>
    <lineage>
        <taxon>Bacteria</taxon>
        <taxon>Pseudomonadati</taxon>
        <taxon>Pseudomonadota</taxon>
        <taxon>Alphaproteobacteria</taxon>
        <taxon>Rhodobacterales</taxon>
        <taxon>Paracoccaceae</taxon>
        <taxon>Pseudophaeobacter</taxon>
    </lineage>
</organism>
<feature type="binding site" evidence="5">
    <location>
        <position position="289"/>
    </location>
    <ligand>
        <name>S-adenosyl-L-methionine</name>
        <dbReference type="ChEBI" id="CHEBI:59789"/>
    </ligand>
</feature>
<dbReference type="PRINTS" id="PR02008">
    <property type="entry name" value="RCMTFAMILY"/>
</dbReference>
<dbReference type="InterPro" id="IPR049560">
    <property type="entry name" value="MeTrfase_RsmB-F_NOP2_cat"/>
</dbReference>
<keyword evidence="2 5" id="KW-0808">Transferase</keyword>
<evidence type="ECO:0000259" key="6">
    <source>
        <dbReference type="PROSITE" id="PS51686"/>
    </source>
</evidence>
<dbReference type="InterPro" id="IPR001678">
    <property type="entry name" value="MeTrfase_RsmB-F_NOP2_dom"/>
</dbReference>
<dbReference type="PROSITE" id="PS51686">
    <property type="entry name" value="SAM_MT_RSMB_NOP"/>
    <property type="match status" value="1"/>
</dbReference>
<dbReference type="InterPro" id="IPR029063">
    <property type="entry name" value="SAM-dependent_MTases_sf"/>
</dbReference>
<dbReference type="SUPFAM" id="SSF53335">
    <property type="entry name" value="S-adenosyl-L-methionine-dependent methyltransferases"/>
    <property type="match status" value="1"/>
</dbReference>
<dbReference type="EMBL" id="BAABWU010000009">
    <property type="protein sequence ID" value="GAA6197046.1"/>
    <property type="molecule type" value="Genomic_DNA"/>
</dbReference>
<dbReference type="PANTHER" id="PTHR22807">
    <property type="entry name" value="NOP2 YEAST -RELATED NOL1/NOP2/FMU SUN DOMAIN-CONTAINING"/>
    <property type="match status" value="1"/>
</dbReference>
<dbReference type="Gene3D" id="3.40.50.150">
    <property type="entry name" value="Vaccinia Virus protein VP39"/>
    <property type="match status" value="1"/>
</dbReference>
<name>A0ABQ0AME9_9RHOB</name>
<protein>
    <submittedName>
        <fullName evidence="7">RsmB/NOP family class I SAM-dependent RNA methyltransferase</fullName>
    </submittedName>
</protein>
<feature type="domain" description="SAM-dependent MTase RsmB/NOP-type" evidence="6">
    <location>
        <begin position="136"/>
        <end position="389"/>
    </location>
</feature>
<dbReference type="RefSeq" id="WP_353400550.1">
    <property type="nucleotide sequence ID" value="NZ_BAABWU010000009.1"/>
</dbReference>
<evidence type="ECO:0000256" key="1">
    <source>
        <dbReference type="ARBA" id="ARBA00022603"/>
    </source>
</evidence>
<evidence type="ECO:0000313" key="7">
    <source>
        <dbReference type="EMBL" id="GAA6197046.1"/>
    </source>
</evidence>
<dbReference type="InterPro" id="IPR054728">
    <property type="entry name" value="RsmB-like_ferredoxin"/>
</dbReference>